<accession>A0A1I3GSB9</accession>
<evidence type="ECO:0000256" key="3">
    <source>
        <dbReference type="ARBA" id="ARBA00022448"/>
    </source>
</evidence>
<organism evidence="9 10">
    <name type="scientific">Paraburkholderia megapolitana</name>
    <dbReference type="NCBI Taxonomy" id="420953"/>
    <lineage>
        <taxon>Bacteria</taxon>
        <taxon>Pseudomonadati</taxon>
        <taxon>Pseudomonadota</taxon>
        <taxon>Betaproteobacteria</taxon>
        <taxon>Burkholderiales</taxon>
        <taxon>Burkholderiaceae</taxon>
        <taxon>Paraburkholderia</taxon>
    </lineage>
</organism>
<dbReference type="NCBIfam" id="NF007866">
    <property type="entry name" value="PRK10577.1-2"/>
    <property type="match status" value="1"/>
</dbReference>
<keyword evidence="6 8" id="KW-1133">Transmembrane helix</keyword>
<dbReference type="Pfam" id="PF01032">
    <property type="entry name" value="FecCD"/>
    <property type="match status" value="2"/>
</dbReference>
<evidence type="ECO:0000313" key="9">
    <source>
        <dbReference type="EMBL" id="SFI26388.1"/>
    </source>
</evidence>
<feature type="transmembrane region" description="Helical" evidence="8">
    <location>
        <begin position="399"/>
        <end position="421"/>
    </location>
</feature>
<name>A0A1I3GSB9_9BURK</name>
<dbReference type="SUPFAM" id="SSF81345">
    <property type="entry name" value="ABC transporter involved in vitamin B12 uptake, BtuC"/>
    <property type="match status" value="2"/>
</dbReference>
<dbReference type="PANTHER" id="PTHR30472">
    <property type="entry name" value="FERRIC ENTEROBACTIN TRANSPORT SYSTEM PERMEASE PROTEIN"/>
    <property type="match status" value="1"/>
</dbReference>
<dbReference type="InterPro" id="IPR037294">
    <property type="entry name" value="ABC_BtuC-like"/>
</dbReference>
<sequence>MNHVAGVSAAPAAHRPWRLPALLAILALLLAAHTLSVRLPFSQWSGMLSAFADPSAATLPQLVVQYSWLPRLAISLLAGAALSLAGVVFQQVLRNPLAEPLTLGVSAGAYLSLTIAAVWAPALVADARFTIALAGAALAMLATMALTWRKGFAAVSVVLAGMIVNLYCGAIVVLLTVMFERSLAAVFIWGGGSLSQTGWQTVLWMLPRVVVCAIGVVLLVRPLTLFSLDDRSASQLGLSLAWARPAALAVAVVLSAFVASAVGVIGFIGLAGPALARLAGARRLRDQLLWAPLTGAALLALADQAVQCLPGAFGELLPTGAAFALFGGPLLLWLLRRFRIEGPRPVAADAAAPRRAPLPLGLLLGALLVVAIVVSLRFAKTLHGWHWTGAAEWARVEFWRVPRLVASVSAGVMLALAGTLLQRVTGNPMASPELLGVSGGAMLGTLVGAVLMPAPSALGLLGAAGVGALLFLLAIVMLGRRNQFAPGHLLLAGVALSALSQSVIVLATASGSGYATLLRTLMYGSTYLVSPATALVVCVCALLAIAVAWLCGRWLDILPLGANVADALGVGTRRARLTLLVIAAILTAGATTVLGPMSFVGLMAPHLARLLGFPRARSQMLIAAMLGGLLMVVADWLGRNLVFPQQMPAGVLATLIGGPYLMWLLRRR</sequence>
<feature type="transmembrane region" description="Helical" evidence="8">
    <location>
        <begin position="155"/>
        <end position="177"/>
    </location>
</feature>
<feature type="transmembrane region" description="Helical" evidence="8">
    <location>
        <begin position="129"/>
        <end position="148"/>
    </location>
</feature>
<dbReference type="EMBL" id="FOQU01000002">
    <property type="protein sequence ID" value="SFI26388.1"/>
    <property type="molecule type" value="Genomic_DNA"/>
</dbReference>
<evidence type="ECO:0000256" key="1">
    <source>
        <dbReference type="ARBA" id="ARBA00004651"/>
    </source>
</evidence>
<evidence type="ECO:0000256" key="8">
    <source>
        <dbReference type="SAM" id="Phobius"/>
    </source>
</evidence>
<dbReference type="InterPro" id="IPR000522">
    <property type="entry name" value="ABC_transptr_permease_BtuC"/>
</dbReference>
<proteinExistence type="inferred from homology"/>
<evidence type="ECO:0000256" key="6">
    <source>
        <dbReference type="ARBA" id="ARBA00022989"/>
    </source>
</evidence>
<feature type="transmembrane region" description="Helical" evidence="8">
    <location>
        <begin position="490"/>
        <end position="515"/>
    </location>
</feature>
<feature type="transmembrane region" description="Helical" evidence="8">
    <location>
        <begin position="433"/>
        <end position="452"/>
    </location>
</feature>
<dbReference type="AlphaFoldDB" id="A0A1I3GSB9"/>
<keyword evidence="3" id="KW-0813">Transport</keyword>
<comment type="subcellular location">
    <subcellularLocation>
        <location evidence="1">Cell membrane</location>
        <topology evidence="1">Multi-pass membrane protein</topology>
    </subcellularLocation>
</comment>
<gene>
    <name evidence="9" type="ORF">SAMN05192543_102667</name>
</gene>
<dbReference type="STRING" id="420953.SAMN05192543_102667"/>
<feature type="transmembrane region" description="Helical" evidence="8">
    <location>
        <begin position="209"/>
        <end position="228"/>
    </location>
</feature>
<evidence type="ECO:0000256" key="7">
    <source>
        <dbReference type="ARBA" id="ARBA00023136"/>
    </source>
</evidence>
<dbReference type="Gene3D" id="1.10.3470.10">
    <property type="entry name" value="ABC transporter involved in vitamin B12 uptake, BtuC"/>
    <property type="match status" value="2"/>
</dbReference>
<dbReference type="GO" id="GO:0033214">
    <property type="term" value="P:siderophore-iron import into cell"/>
    <property type="evidence" value="ECO:0007669"/>
    <property type="project" value="TreeGrafter"/>
</dbReference>
<dbReference type="GO" id="GO:0005886">
    <property type="term" value="C:plasma membrane"/>
    <property type="evidence" value="ECO:0007669"/>
    <property type="project" value="UniProtKB-SubCell"/>
</dbReference>
<keyword evidence="4" id="KW-1003">Cell membrane</keyword>
<dbReference type="OrthoDB" id="9811721at2"/>
<dbReference type="CDD" id="cd06550">
    <property type="entry name" value="TM_ABC_iron-siderophores_like"/>
    <property type="match status" value="2"/>
</dbReference>
<feature type="transmembrane region" description="Helical" evidence="8">
    <location>
        <begin position="101"/>
        <end position="123"/>
    </location>
</feature>
<feature type="transmembrane region" description="Helical" evidence="8">
    <location>
        <begin position="312"/>
        <end position="335"/>
    </location>
</feature>
<reference evidence="9 10" key="1">
    <citation type="submission" date="2016-10" db="EMBL/GenBank/DDBJ databases">
        <authorList>
            <person name="de Groot N.N."/>
        </authorList>
    </citation>
    <scope>NUCLEOTIDE SEQUENCE [LARGE SCALE GENOMIC DNA]</scope>
    <source>
        <strain evidence="9 10">LMG 23650</strain>
    </source>
</reference>
<feature type="transmembrane region" description="Helical" evidence="8">
    <location>
        <begin position="458"/>
        <end position="478"/>
    </location>
</feature>
<feature type="transmembrane region" description="Helical" evidence="8">
    <location>
        <begin position="356"/>
        <end position="379"/>
    </location>
</feature>
<protein>
    <submittedName>
        <fullName evidence="9">Iron complex transport system permease protein</fullName>
    </submittedName>
</protein>
<feature type="transmembrane region" description="Helical" evidence="8">
    <location>
        <begin position="248"/>
        <end position="276"/>
    </location>
</feature>
<keyword evidence="10" id="KW-1185">Reference proteome</keyword>
<dbReference type="PANTHER" id="PTHR30472:SF37">
    <property type="entry name" value="FE(3+) DICITRATE TRANSPORT SYSTEM PERMEASE PROTEIN FECD-RELATED"/>
    <property type="match status" value="1"/>
</dbReference>
<comment type="similarity">
    <text evidence="2">Belongs to the binding-protein-dependent transport system permease family. FecCD subfamily.</text>
</comment>
<keyword evidence="7 8" id="KW-0472">Membrane</keyword>
<feature type="transmembrane region" description="Helical" evidence="8">
    <location>
        <begin position="527"/>
        <end position="551"/>
    </location>
</feature>
<feature type="transmembrane region" description="Helical" evidence="8">
    <location>
        <begin position="68"/>
        <end position="89"/>
    </location>
</feature>
<feature type="transmembrane region" description="Helical" evidence="8">
    <location>
        <begin position="577"/>
        <end position="599"/>
    </location>
</feature>
<keyword evidence="5 8" id="KW-0812">Transmembrane</keyword>
<evidence type="ECO:0000313" key="10">
    <source>
        <dbReference type="Proteomes" id="UP000199548"/>
    </source>
</evidence>
<evidence type="ECO:0000256" key="2">
    <source>
        <dbReference type="ARBA" id="ARBA00007935"/>
    </source>
</evidence>
<evidence type="ECO:0000256" key="5">
    <source>
        <dbReference type="ARBA" id="ARBA00022692"/>
    </source>
</evidence>
<dbReference type="Proteomes" id="UP000199548">
    <property type="component" value="Unassembled WGS sequence"/>
</dbReference>
<dbReference type="GO" id="GO:0022857">
    <property type="term" value="F:transmembrane transporter activity"/>
    <property type="evidence" value="ECO:0007669"/>
    <property type="project" value="InterPro"/>
</dbReference>
<dbReference type="RefSeq" id="WP_091010438.1">
    <property type="nucleotide sequence ID" value="NZ_CP041745.1"/>
</dbReference>
<feature type="transmembrane region" description="Helical" evidence="8">
    <location>
        <begin position="649"/>
        <end position="665"/>
    </location>
</feature>
<evidence type="ECO:0000256" key="4">
    <source>
        <dbReference type="ARBA" id="ARBA00022475"/>
    </source>
</evidence>
<feature type="transmembrane region" description="Helical" evidence="8">
    <location>
        <begin position="619"/>
        <end position="637"/>
    </location>
</feature>